<dbReference type="Pfam" id="PF22117">
    <property type="entry name" value="Fer4_Nqo3"/>
    <property type="match status" value="1"/>
</dbReference>
<dbReference type="InterPro" id="IPR006656">
    <property type="entry name" value="Mopterin_OxRdtase"/>
</dbReference>
<evidence type="ECO:0000256" key="1">
    <source>
        <dbReference type="ARBA" id="ARBA00001966"/>
    </source>
</evidence>
<dbReference type="Pfam" id="PF13510">
    <property type="entry name" value="Fer2_4"/>
    <property type="match status" value="1"/>
</dbReference>
<sequence length="692" mass="73750">MAKLIVDGQEIEVPAEYTLLQACEAAGAEIPRFCFHERLSIAGNCRMCLVEVKGGPPKPTASCAMAVRDLRPGPKGEPPVVLTKSPMVKKAREGVMEFLLINHPLDCPICDQGGECDLQDQAMAYGADKNRYAENKRAVEDKYIGPLVKTVMNRCIHCTRCVRFTTEVAGVSDLGAIGRGEDMEITTYLEKAMSSELQGNVIDLCPVGALTSKPYEFHARPWELSKTESIDVMDAVGSAIRIDARGREVMRIMPRTNEAVNEEWISDKTRFVWDGLRTQRLDKPYLRVDGRLKAVGWQEAFAAIAAKVKAARPERIGAIAGDLAAVEELYALKDLIARLGSKNLDARQDGARIDPSLGRASYLFNPTIAGIEEADAILLVGTNPRKEAAVLNARIRKRWLRGTRVALIGEKVDLTYSYDYLGAGADTLADLAAGRGAFADVLKGAQKPIIIVGGGVYAREDGAALLSLAARAARDLGAVKDGWNGFGVLHNAASRVGALDLGFVPGEGGLDAAGMAAAGALDVLFLLGADEVTVAPGAFVVYQGSHGDRGAHRADVILPAAAYPERSGLYVNTEGRVQFANRAAFPPGEAREDWAILRALSEVLGVKLGYDSLAALRRTLTAAFPHFGAVDHIVPADPAAIALLAGKGGTPAKDAFVAPIADFYLTNPIARASAVMAQCSQLARGGLPLAAE</sequence>
<comment type="cofactor">
    <cofactor evidence="1 10">
        <name>[4Fe-4S] cluster</name>
        <dbReference type="ChEBI" id="CHEBI:49883"/>
    </cofactor>
</comment>
<dbReference type="Pfam" id="PF10588">
    <property type="entry name" value="NADH-G_4Fe-4S_3"/>
    <property type="match status" value="1"/>
</dbReference>
<dbReference type="EMBL" id="JAUSVK010000001">
    <property type="protein sequence ID" value="MDQ0393825.1"/>
    <property type="molecule type" value="Genomic_DNA"/>
</dbReference>
<dbReference type="InterPro" id="IPR010228">
    <property type="entry name" value="NADH_UbQ_OxRdtase_Gsu"/>
</dbReference>
<dbReference type="InterPro" id="IPR054351">
    <property type="entry name" value="NADH_UbQ_OxRdtase_ferredoxin"/>
</dbReference>
<dbReference type="CDD" id="cd02773">
    <property type="entry name" value="MopB_Res-Cmplx1_Nad11"/>
    <property type="match status" value="1"/>
</dbReference>
<evidence type="ECO:0000256" key="9">
    <source>
        <dbReference type="ARBA" id="ARBA00047712"/>
    </source>
</evidence>
<keyword evidence="6 10" id="KW-0408">Iron</keyword>
<dbReference type="SUPFAM" id="SSF54292">
    <property type="entry name" value="2Fe-2S ferredoxin-like"/>
    <property type="match status" value="1"/>
</dbReference>
<evidence type="ECO:0000259" key="12">
    <source>
        <dbReference type="PROSITE" id="PS51669"/>
    </source>
</evidence>
<keyword evidence="10" id="KW-0001">2Fe-2S</keyword>
<dbReference type="Pfam" id="PF22151">
    <property type="entry name" value="Fer4_NDSU1"/>
    <property type="match status" value="1"/>
</dbReference>
<comment type="catalytic activity">
    <reaction evidence="9 10">
        <text>a quinone + NADH + 5 H(+)(in) = a quinol + NAD(+) + 4 H(+)(out)</text>
        <dbReference type="Rhea" id="RHEA:57888"/>
        <dbReference type="ChEBI" id="CHEBI:15378"/>
        <dbReference type="ChEBI" id="CHEBI:24646"/>
        <dbReference type="ChEBI" id="CHEBI:57540"/>
        <dbReference type="ChEBI" id="CHEBI:57945"/>
        <dbReference type="ChEBI" id="CHEBI:132124"/>
    </reaction>
</comment>
<accession>A0ABU0FIC1</accession>
<feature type="domain" description="2Fe-2S ferredoxin-type" evidence="11">
    <location>
        <begin position="1"/>
        <end position="87"/>
    </location>
</feature>
<dbReference type="SMART" id="SM00929">
    <property type="entry name" value="NADH-G_4Fe-4S_3"/>
    <property type="match status" value="1"/>
</dbReference>
<evidence type="ECO:0000259" key="13">
    <source>
        <dbReference type="PROSITE" id="PS51839"/>
    </source>
</evidence>
<dbReference type="CDD" id="cd00207">
    <property type="entry name" value="fer2"/>
    <property type="match status" value="1"/>
</dbReference>
<name>A0ABU0FIC1_9HYPH</name>
<evidence type="ECO:0000256" key="4">
    <source>
        <dbReference type="ARBA" id="ARBA00022723"/>
    </source>
</evidence>
<keyword evidence="10" id="KW-0874">Quinone</keyword>
<comment type="caution">
    <text evidence="14">The sequence shown here is derived from an EMBL/GenBank/DDBJ whole genome shotgun (WGS) entry which is preliminary data.</text>
</comment>
<dbReference type="InterPro" id="IPR036010">
    <property type="entry name" value="2Fe-2S_ferredoxin-like_sf"/>
</dbReference>
<dbReference type="SUPFAM" id="SSF54862">
    <property type="entry name" value="4Fe-4S ferredoxins"/>
    <property type="match status" value="1"/>
</dbReference>
<dbReference type="InterPro" id="IPR000283">
    <property type="entry name" value="NADH_UbQ_OxRdtase_75kDa_su_CS"/>
</dbReference>
<organism evidence="14 15">
    <name type="scientific">Labrys monachus</name>
    <dbReference type="NCBI Taxonomy" id="217067"/>
    <lineage>
        <taxon>Bacteria</taxon>
        <taxon>Pseudomonadati</taxon>
        <taxon>Pseudomonadota</taxon>
        <taxon>Alphaproteobacteria</taxon>
        <taxon>Hyphomicrobiales</taxon>
        <taxon>Xanthobacteraceae</taxon>
        <taxon>Labrys</taxon>
    </lineage>
</organism>
<dbReference type="RefSeq" id="WP_307429753.1">
    <property type="nucleotide sequence ID" value="NZ_JAUSVK010000001.1"/>
</dbReference>
<dbReference type="InterPro" id="IPR050123">
    <property type="entry name" value="Prok_molybdopt-oxidoreductase"/>
</dbReference>
<dbReference type="PROSITE" id="PS51669">
    <property type="entry name" value="4FE4S_MOW_BIS_MGD"/>
    <property type="match status" value="1"/>
</dbReference>
<evidence type="ECO:0000256" key="5">
    <source>
        <dbReference type="ARBA" id="ARBA00022967"/>
    </source>
</evidence>
<dbReference type="PROSITE" id="PS00642">
    <property type="entry name" value="COMPLEX1_75K_2"/>
    <property type="match status" value="1"/>
</dbReference>
<dbReference type="EC" id="7.1.1.-" evidence="10"/>
<keyword evidence="8 10" id="KW-0520">NAD</keyword>
<dbReference type="PROSITE" id="PS00643">
    <property type="entry name" value="COMPLEX1_75K_3"/>
    <property type="match status" value="1"/>
</dbReference>
<feature type="domain" description="4Fe-4S His(Cys)3-ligated-type" evidence="13">
    <location>
        <begin position="87"/>
        <end position="126"/>
    </location>
</feature>
<evidence type="ECO:0000256" key="6">
    <source>
        <dbReference type="ARBA" id="ARBA00023004"/>
    </source>
</evidence>
<evidence type="ECO:0000256" key="8">
    <source>
        <dbReference type="ARBA" id="ARBA00023027"/>
    </source>
</evidence>
<evidence type="ECO:0000256" key="3">
    <source>
        <dbReference type="ARBA" id="ARBA00022485"/>
    </source>
</evidence>
<dbReference type="InterPro" id="IPR006963">
    <property type="entry name" value="Mopterin_OxRdtase_4Fe-4S_dom"/>
</dbReference>
<dbReference type="SUPFAM" id="SSF53706">
    <property type="entry name" value="Formate dehydrogenase/DMSO reductase, domains 1-3"/>
    <property type="match status" value="1"/>
</dbReference>
<dbReference type="PANTHER" id="PTHR43105">
    <property type="entry name" value="RESPIRATORY NITRATE REDUCTASE"/>
    <property type="match status" value="1"/>
</dbReference>
<comment type="function">
    <text evidence="10">NDH-1 shuttles electrons from NADH, via FMN and iron-sulfur (Fe-S) centers, to quinones in the respiratory chain. Couples the redox reaction to proton translocation (for every two electrons transferred, four hydrogen ions are translocated across the cytoplasmic membrane), and thus conserves the redox energy in a proton gradient.</text>
</comment>
<evidence type="ECO:0000256" key="7">
    <source>
        <dbReference type="ARBA" id="ARBA00023014"/>
    </source>
</evidence>
<evidence type="ECO:0000259" key="11">
    <source>
        <dbReference type="PROSITE" id="PS51085"/>
    </source>
</evidence>
<comment type="cofactor">
    <cofactor evidence="10">
        <name>[2Fe-2S] cluster</name>
        <dbReference type="ChEBI" id="CHEBI:190135"/>
    </cofactor>
    <text evidence="10">Binds 1 [2Fe-2S] cluster per subunit.</text>
</comment>
<evidence type="ECO:0000313" key="14">
    <source>
        <dbReference type="EMBL" id="MDQ0393825.1"/>
    </source>
</evidence>
<dbReference type="Proteomes" id="UP001237448">
    <property type="component" value="Unassembled WGS sequence"/>
</dbReference>
<evidence type="ECO:0000256" key="2">
    <source>
        <dbReference type="ARBA" id="ARBA00005404"/>
    </source>
</evidence>
<keyword evidence="3 10" id="KW-0004">4Fe-4S</keyword>
<proteinExistence type="inferred from homology"/>
<reference evidence="14 15" key="1">
    <citation type="submission" date="2023-07" db="EMBL/GenBank/DDBJ databases">
        <title>Genomic Encyclopedia of Type Strains, Phase IV (KMG-IV): sequencing the most valuable type-strain genomes for metagenomic binning, comparative biology and taxonomic classification.</title>
        <authorList>
            <person name="Goeker M."/>
        </authorList>
    </citation>
    <scope>NUCLEOTIDE SEQUENCE [LARGE SCALE GENOMIC DNA]</scope>
    <source>
        <strain evidence="14 15">DSM 5896</strain>
    </source>
</reference>
<dbReference type="Pfam" id="PF00384">
    <property type="entry name" value="Molybdopterin"/>
    <property type="match status" value="1"/>
</dbReference>
<keyword evidence="5 10" id="KW-1278">Translocase</keyword>
<dbReference type="InterPro" id="IPR001041">
    <property type="entry name" value="2Fe-2S_ferredoxin-type"/>
</dbReference>
<keyword evidence="15" id="KW-1185">Reference proteome</keyword>
<dbReference type="Pfam" id="PF09326">
    <property type="entry name" value="NADH_dhqG_C"/>
    <property type="match status" value="1"/>
</dbReference>
<keyword evidence="4 10" id="KW-0479">Metal-binding</keyword>
<dbReference type="Gene3D" id="3.10.20.740">
    <property type="match status" value="1"/>
</dbReference>
<gene>
    <name evidence="14" type="ORF">J3R73_003617</name>
</gene>
<evidence type="ECO:0000256" key="10">
    <source>
        <dbReference type="RuleBase" id="RU003525"/>
    </source>
</evidence>
<comment type="similarity">
    <text evidence="2 10">Belongs to the complex I 75 kDa subunit family.</text>
</comment>
<protein>
    <recommendedName>
        <fullName evidence="10">NADH-quinone oxidoreductase</fullName>
        <ecNumber evidence="10">7.1.1.-</ecNumber>
    </recommendedName>
</protein>
<evidence type="ECO:0000313" key="15">
    <source>
        <dbReference type="Proteomes" id="UP001237448"/>
    </source>
</evidence>
<dbReference type="NCBIfam" id="TIGR01973">
    <property type="entry name" value="NuoG"/>
    <property type="match status" value="1"/>
</dbReference>
<dbReference type="InterPro" id="IPR019574">
    <property type="entry name" value="NADH_UbQ_OxRdtase_Gsu_4Fe4S-bd"/>
</dbReference>
<dbReference type="Gene3D" id="3.40.50.740">
    <property type="match status" value="2"/>
</dbReference>
<dbReference type="PANTHER" id="PTHR43105:SF13">
    <property type="entry name" value="NADH-UBIQUINONE OXIDOREDUCTASE 75 KDA SUBUNIT, MITOCHONDRIAL"/>
    <property type="match status" value="1"/>
</dbReference>
<keyword evidence="7 10" id="KW-0411">Iron-sulfur</keyword>
<dbReference type="Gene3D" id="3.30.70.20">
    <property type="match status" value="1"/>
</dbReference>
<dbReference type="PROSITE" id="PS51085">
    <property type="entry name" value="2FE2S_FER_2"/>
    <property type="match status" value="1"/>
</dbReference>
<dbReference type="InterPro" id="IPR015405">
    <property type="entry name" value="NDUFS1-like_C"/>
</dbReference>
<dbReference type="Gene3D" id="3.40.228.10">
    <property type="entry name" value="Dimethylsulfoxide Reductase, domain 2"/>
    <property type="match status" value="1"/>
</dbReference>
<feature type="domain" description="4Fe-4S Mo/W bis-MGD-type" evidence="12">
    <location>
        <begin position="224"/>
        <end position="280"/>
    </location>
</feature>
<dbReference type="PROSITE" id="PS51839">
    <property type="entry name" value="4FE4S_HC3"/>
    <property type="match status" value="1"/>
</dbReference>